<reference evidence="2" key="1">
    <citation type="journal article" date="2023" name="G3 (Bethesda)">
        <title>A reference genome for the long-term kleptoplast-retaining sea slug Elysia crispata morphotype clarki.</title>
        <authorList>
            <person name="Eastman K.E."/>
            <person name="Pendleton A.L."/>
            <person name="Shaikh M.A."/>
            <person name="Suttiyut T."/>
            <person name="Ogas R."/>
            <person name="Tomko P."/>
            <person name="Gavelis G."/>
            <person name="Widhalm J.R."/>
            <person name="Wisecaver J.H."/>
        </authorList>
    </citation>
    <scope>NUCLEOTIDE SEQUENCE</scope>
    <source>
        <strain evidence="2">ECLA1</strain>
    </source>
</reference>
<dbReference type="Proteomes" id="UP001283361">
    <property type="component" value="Unassembled WGS sequence"/>
</dbReference>
<keyword evidence="3" id="KW-1185">Reference proteome</keyword>
<protein>
    <submittedName>
        <fullName evidence="2">Uncharacterized protein</fullName>
    </submittedName>
</protein>
<accession>A0AAE1E5Z8</accession>
<comment type="caution">
    <text evidence="2">The sequence shown here is derived from an EMBL/GenBank/DDBJ whole genome shotgun (WGS) entry which is preliminary data.</text>
</comment>
<proteinExistence type="predicted"/>
<dbReference type="EMBL" id="JAWDGP010001143">
    <property type="protein sequence ID" value="KAK3794128.1"/>
    <property type="molecule type" value="Genomic_DNA"/>
</dbReference>
<feature type="region of interest" description="Disordered" evidence="1">
    <location>
        <begin position="40"/>
        <end position="69"/>
    </location>
</feature>
<gene>
    <name evidence="2" type="ORF">RRG08_042942</name>
</gene>
<feature type="compositionally biased region" description="Basic and acidic residues" evidence="1">
    <location>
        <begin position="41"/>
        <end position="50"/>
    </location>
</feature>
<sequence>MVRAMICGQFDAIDYTHQLWSPWMATKWTSSPPKCSVRLARSSDVKDANESNRSQGGLSVTCEGSQVRD</sequence>
<evidence type="ECO:0000313" key="3">
    <source>
        <dbReference type="Proteomes" id="UP001283361"/>
    </source>
</evidence>
<name>A0AAE1E5Z8_9GAST</name>
<feature type="compositionally biased region" description="Polar residues" evidence="1">
    <location>
        <begin position="51"/>
        <end position="69"/>
    </location>
</feature>
<evidence type="ECO:0000313" key="2">
    <source>
        <dbReference type="EMBL" id="KAK3794128.1"/>
    </source>
</evidence>
<dbReference type="AlphaFoldDB" id="A0AAE1E5Z8"/>
<organism evidence="2 3">
    <name type="scientific">Elysia crispata</name>
    <name type="common">lettuce slug</name>
    <dbReference type="NCBI Taxonomy" id="231223"/>
    <lineage>
        <taxon>Eukaryota</taxon>
        <taxon>Metazoa</taxon>
        <taxon>Spiralia</taxon>
        <taxon>Lophotrochozoa</taxon>
        <taxon>Mollusca</taxon>
        <taxon>Gastropoda</taxon>
        <taxon>Heterobranchia</taxon>
        <taxon>Euthyneura</taxon>
        <taxon>Panpulmonata</taxon>
        <taxon>Sacoglossa</taxon>
        <taxon>Placobranchoidea</taxon>
        <taxon>Plakobranchidae</taxon>
        <taxon>Elysia</taxon>
    </lineage>
</organism>
<evidence type="ECO:0000256" key="1">
    <source>
        <dbReference type="SAM" id="MobiDB-lite"/>
    </source>
</evidence>